<proteinExistence type="predicted"/>
<keyword evidence="3" id="KW-1185">Reference proteome</keyword>
<evidence type="ECO:0000313" key="3">
    <source>
        <dbReference type="Proteomes" id="UP000010473"/>
    </source>
</evidence>
<dbReference type="RefSeq" id="WP_015191690.1">
    <property type="nucleotide sequence ID" value="NC_019748.1"/>
</dbReference>
<sequence length="63" mass="7138">MGLRYRKTVKLLPGFKLNLTQNGLASVSIGSRKINIHISRNGIRANLGFLKRRLANKSKKKFN</sequence>
<dbReference type="KEGG" id="scs:Sta7437_0407"/>
<dbReference type="OrthoDB" id="583150at2"/>
<evidence type="ECO:0000313" key="2">
    <source>
        <dbReference type="EMBL" id="AFZ34017.1"/>
    </source>
</evidence>
<dbReference type="HOGENOM" id="CLU_2883705_0_0_3"/>
<reference evidence="3" key="1">
    <citation type="journal article" date="2013" name="Proc. Natl. Acad. Sci. U.S.A.">
        <title>Improving the coverage of the cyanobacterial phylum using diversity-driven genome sequencing.</title>
        <authorList>
            <person name="Shih P.M."/>
            <person name="Wu D."/>
            <person name="Latifi A."/>
            <person name="Axen S.D."/>
            <person name="Fewer D.P."/>
            <person name="Talla E."/>
            <person name="Calteau A."/>
            <person name="Cai F."/>
            <person name="Tandeau de Marsac N."/>
            <person name="Rippka R."/>
            <person name="Herdman M."/>
            <person name="Sivonen K."/>
            <person name="Coursin T."/>
            <person name="Laurent T."/>
            <person name="Goodwin L."/>
            <person name="Nolan M."/>
            <person name="Davenport K.W."/>
            <person name="Han C.S."/>
            <person name="Rubin E.M."/>
            <person name="Eisen J.A."/>
            <person name="Woyke T."/>
            <person name="Gugger M."/>
            <person name="Kerfeld C.A."/>
        </authorList>
    </citation>
    <scope>NUCLEOTIDE SEQUENCE [LARGE SCALE GENOMIC DNA]</scope>
    <source>
        <strain evidence="3">ATCC 29371 / PCC 7437</strain>
    </source>
</reference>
<protein>
    <recommendedName>
        <fullName evidence="1">DUF4236 domain-containing protein</fullName>
    </recommendedName>
</protein>
<accession>K9XQT3</accession>
<name>K9XQT3_STAC7</name>
<organism evidence="2 3">
    <name type="scientific">Stanieria cyanosphaera (strain ATCC 29371 / PCC 7437)</name>
    <dbReference type="NCBI Taxonomy" id="111780"/>
    <lineage>
        <taxon>Bacteria</taxon>
        <taxon>Bacillati</taxon>
        <taxon>Cyanobacteriota</taxon>
        <taxon>Cyanophyceae</taxon>
        <taxon>Pleurocapsales</taxon>
        <taxon>Dermocarpellaceae</taxon>
        <taxon>Stanieria</taxon>
    </lineage>
</organism>
<dbReference type="AlphaFoldDB" id="K9XQT3"/>
<dbReference type="Pfam" id="PF14020">
    <property type="entry name" value="DUF4236"/>
    <property type="match status" value="1"/>
</dbReference>
<feature type="domain" description="DUF4236" evidence="1">
    <location>
        <begin position="3"/>
        <end position="48"/>
    </location>
</feature>
<dbReference type="InterPro" id="IPR025330">
    <property type="entry name" value="DUF4236"/>
</dbReference>
<gene>
    <name evidence="2" type="ordered locus">Sta7437_0407</name>
</gene>
<dbReference type="EMBL" id="CP003653">
    <property type="protein sequence ID" value="AFZ34017.1"/>
    <property type="molecule type" value="Genomic_DNA"/>
</dbReference>
<evidence type="ECO:0000259" key="1">
    <source>
        <dbReference type="Pfam" id="PF14020"/>
    </source>
</evidence>
<dbReference type="Proteomes" id="UP000010473">
    <property type="component" value="Chromosome"/>
</dbReference>